<feature type="compositionally biased region" description="Basic and acidic residues" evidence="12">
    <location>
        <begin position="735"/>
        <end position="745"/>
    </location>
</feature>
<feature type="region of interest" description="Disordered" evidence="12">
    <location>
        <begin position="41"/>
        <end position="74"/>
    </location>
</feature>
<feature type="region of interest" description="Disordered" evidence="12">
    <location>
        <begin position="361"/>
        <end position="382"/>
    </location>
</feature>
<comment type="similarity">
    <text evidence="2 10">Belongs to the ANKZF1/VMS1 family.</text>
</comment>
<feature type="compositionally biased region" description="Basic and acidic residues" evidence="12">
    <location>
        <begin position="778"/>
        <end position="798"/>
    </location>
</feature>
<dbReference type="PROSITE" id="PS52044">
    <property type="entry name" value="VLRF1"/>
    <property type="match status" value="1"/>
</dbReference>
<evidence type="ECO:0000256" key="1">
    <source>
        <dbReference type="ARBA" id="ARBA00004496"/>
    </source>
</evidence>
<feature type="domain" description="VLRF1" evidence="13">
    <location>
        <begin position="310"/>
        <end position="468"/>
    </location>
</feature>
<reference evidence="14" key="1">
    <citation type="submission" date="2022-06" db="EMBL/GenBank/DDBJ databases">
        <authorList>
            <consortium name="SYNGENTA / RWTH Aachen University"/>
        </authorList>
    </citation>
    <scope>NUCLEOTIDE SEQUENCE</scope>
</reference>
<keyword evidence="7 10" id="KW-0378">Hydrolase</keyword>
<comment type="subcellular location">
    <subcellularLocation>
        <location evidence="1">Cytoplasm</location>
    </subcellularLocation>
</comment>
<evidence type="ECO:0000256" key="12">
    <source>
        <dbReference type="SAM" id="MobiDB-lite"/>
    </source>
</evidence>
<dbReference type="AlphaFoldDB" id="A0AAV0B997"/>
<evidence type="ECO:0000256" key="9">
    <source>
        <dbReference type="ARBA" id="ARBA00023054"/>
    </source>
</evidence>
<feature type="region of interest" description="Disordered" evidence="12">
    <location>
        <begin position="694"/>
        <end position="720"/>
    </location>
</feature>
<keyword evidence="4 10" id="KW-0540">Nuclease</keyword>
<evidence type="ECO:0000256" key="3">
    <source>
        <dbReference type="ARBA" id="ARBA00022490"/>
    </source>
</evidence>
<keyword evidence="5" id="KW-0677">Repeat</keyword>
<keyword evidence="3 10" id="KW-0963">Cytoplasm</keyword>
<feature type="coiled-coil region" evidence="11">
    <location>
        <begin position="471"/>
        <end position="498"/>
    </location>
</feature>
<dbReference type="Proteomes" id="UP001153365">
    <property type="component" value="Unassembled WGS sequence"/>
</dbReference>
<name>A0AAV0B997_PHAPC</name>
<dbReference type="GO" id="GO:0004519">
    <property type="term" value="F:endonuclease activity"/>
    <property type="evidence" value="ECO:0007669"/>
    <property type="project" value="UniProtKB-KW"/>
</dbReference>
<dbReference type="GO" id="GO:0036503">
    <property type="term" value="P:ERAD pathway"/>
    <property type="evidence" value="ECO:0007669"/>
    <property type="project" value="TreeGrafter"/>
</dbReference>
<dbReference type="Pfam" id="PF18826">
    <property type="entry name" value="bVLRF1"/>
    <property type="match status" value="1"/>
</dbReference>
<dbReference type="InterPro" id="IPR047139">
    <property type="entry name" value="ANKZ1/VMS1"/>
</dbReference>
<evidence type="ECO:0000256" key="10">
    <source>
        <dbReference type="PROSITE-ProRule" id="PRU01389"/>
    </source>
</evidence>
<evidence type="ECO:0000259" key="13">
    <source>
        <dbReference type="PROSITE" id="PS52044"/>
    </source>
</evidence>
<evidence type="ECO:0000313" key="14">
    <source>
        <dbReference type="EMBL" id="CAH7682684.1"/>
    </source>
</evidence>
<evidence type="ECO:0000256" key="11">
    <source>
        <dbReference type="SAM" id="Coils"/>
    </source>
</evidence>
<feature type="region of interest" description="Disordered" evidence="12">
    <location>
        <begin position="735"/>
        <end position="798"/>
    </location>
</feature>
<comment type="caution">
    <text evidence="14">The sequence shown here is derived from an EMBL/GenBank/DDBJ whole genome shotgun (WGS) entry which is preliminary data.</text>
</comment>
<dbReference type="GO" id="GO:0005737">
    <property type="term" value="C:cytoplasm"/>
    <property type="evidence" value="ECO:0007669"/>
    <property type="project" value="UniProtKB-SubCell"/>
</dbReference>
<organism evidence="14 15">
    <name type="scientific">Phakopsora pachyrhizi</name>
    <name type="common">Asian soybean rust disease fungus</name>
    <dbReference type="NCBI Taxonomy" id="170000"/>
    <lineage>
        <taxon>Eukaryota</taxon>
        <taxon>Fungi</taxon>
        <taxon>Dikarya</taxon>
        <taxon>Basidiomycota</taxon>
        <taxon>Pucciniomycotina</taxon>
        <taxon>Pucciniomycetes</taxon>
        <taxon>Pucciniales</taxon>
        <taxon>Phakopsoraceae</taxon>
        <taxon>Phakopsora</taxon>
    </lineage>
</organism>
<feature type="compositionally biased region" description="Basic and acidic residues" evidence="12">
    <location>
        <begin position="709"/>
        <end position="720"/>
    </location>
</feature>
<evidence type="ECO:0000256" key="8">
    <source>
        <dbReference type="ARBA" id="ARBA00023043"/>
    </source>
</evidence>
<dbReference type="PANTHER" id="PTHR16036">
    <property type="entry name" value="ANKYRIN REPEAT AND ZINC FINGER DOMAIN-CONTAINING PROTEIN 1"/>
    <property type="match status" value="1"/>
</dbReference>
<dbReference type="EMBL" id="CALTRL010004236">
    <property type="protein sequence ID" value="CAH7682684.1"/>
    <property type="molecule type" value="Genomic_DNA"/>
</dbReference>
<keyword evidence="9 11" id="KW-0175">Coiled coil</keyword>
<protein>
    <recommendedName>
        <fullName evidence="13">VLRF1 domain-containing protein</fullName>
    </recommendedName>
</protein>
<proteinExistence type="inferred from homology"/>
<evidence type="ECO:0000256" key="5">
    <source>
        <dbReference type="ARBA" id="ARBA00022737"/>
    </source>
</evidence>
<accession>A0AAV0B997</accession>
<evidence type="ECO:0000256" key="2">
    <source>
        <dbReference type="ARBA" id="ARBA00009262"/>
    </source>
</evidence>
<dbReference type="PROSITE" id="PS00028">
    <property type="entry name" value="ZINC_FINGER_C2H2_1"/>
    <property type="match status" value="1"/>
</dbReference>
<keyword evidence="6 10" id="KW-0255">Endonuclease</keyword>
<evidence type="ECO:0000313" key="15">
    <source>
        <dbReference type="Proteomes" id="UP001153365"/>
    </source>
</evidence>
<keyword evidence="8" id="KW-0040">ANK repeat</keyword>
<evidence type="ECO:0000256" key="6">
    <source>
        <dbReference type="ARBA" id="ARBA00022759"/>
    </source>
</evidence>
<evidence type="ECO:0000256" key="7">
    <source>
        <dbReference type="ARBA" id="ARBA00022801"/>
    </source>
</evidence>
<dbReference type="InterPro" id="IPR041175">
    <property type="entry name" value="VLRF1/Vms1"/>
</dbReference>
<dbReference type="PANTHER" id="PTHR16036:SF2">
    <property type="entry name" value="TRNA ENDONUCLEASE ANKZF1"/>
    <property type="match status" value="1"/>
</dbReference>
<feature type="active site" evidence="10">
    <location>
        <position position="369"/>
    </location>
</feature>
<dbReference type="InterPro" id="IPR013087">
    <property type="entry name" value="Znf_C2H2_type"/>
</dbReference>
<evidence type="ECO:0000256" key="4">
    <source>
        <dbReference type="ARBA" id="ARBA00022722"/>
    </source>
</evidence>
<keyword evidence="15" id="KW-1185">Reference proteome</keyword>
<dbReference type="GO" id="GO:0016787">
    <property type="term" value="F:hydrolase activity"/>
    <property type="evidence" value="ECO:0007669"/>
    <property type="project" value="UniProtKB-KW"/>
</dbReference>
<gene>
    <name evidence="14" type="ORF">PPACK8108_LOCUS15753</name>
</gene>
<feature type="region of interest" description="Disordered" evidence="12">
    <location>
        <begin position="127"/>
        <end position="166"/>
    </location>
</feature>
<feature type="compositionally biased region" description="Acidic residues" evidence="12">
    <location>
        <begin position="136"/>
        <end position="161"/>
    </location>
</feature>
<sequence length="798" mass="91413">MDEQPGQTVYQSILSNQAWLHSYCLPSGFLDSVEPHLTDGSELLNSAVGPSKSLNSEVGSDSEDGGDHSRTEIEGGLPCRTCKVRFDELTDLRSHFRSDWHRLNLKLKTLKRPIIDKEEKFQKMIENLSDSISGSNDDDDDNEGEDETDSNEGEDETDDDEKDRVDKKGLGERFDRLLSLEGSSSRQDLDLDRIEDFGEGAEEERERFFSRLMVDSKRSGNGPLVWFKFSDQVCKDPRGGVNQFGIYRSIFPKSFNLQKAEITGKESRIELENEYLRELKSLQGAALSEKDLIDEDDEEEEERSEFLAKRLKTWVIMMIGGGHFAGMVVSVLPKLKVVGKNKPAELEPLILKHKTFHRYTTRRKQGGSQSTHDTGGKGVAKSAGANLRRYNEQALAKDIQNLLESWSDLMRSSELIFIRSSKSNSKIIFDCKALDLSRNDPRLRSLPFLTKRPTFNELKRCFNELVKVKSIYLTSERLEQLKQESESLKQKIEDFKVKQRQKLEKQQLKKEQAKKPLKIEDNKGLSEVKLANQVRISKWERVIEIVKKGKLEALKDFLKKYDQSFRIVEEKEDFSRNVYKNSTRGENSADCREDWLGVIPEIVLKDLNSIIPSKSKSLLQIGCVEDHTEIVEFLLVDCKSDATIKTDFKSLTAYELCTTKATRNIFRRAMAKHADWFDWKNDCKVTSALTEEIESNQNSKAKERKSKLKEKLRERDRERNAERLRVEAEKLEMNKRLEAKGEEQKSSGGGGKSVNRLDGGNVRKVDNQAEGSGLSVEQRTRLDRERRARAAEARLLKK</sequence>
<comment type="domain">
    <text evidence="10">The VLRF1 domain mediates binding to the 60S ribosomal subunit.</text>
</comment>